<keyword evidence="1" id="KW-1133">Transmembrane helix</keyword>
<evidence type="ECO:0000256" key="1">
    <source>
        <dbReference type="SAM" id="Phobius"/>
    </source>
</evidence>
<proteinExistence type="predicted"/>
<dbReference type="Proteomes" id="UP001516662">
    <property type="component" value="Unassembled WGS sequence"/>
</dbReference>
<dbReference type="Gene3D" id="2.60.40.1630">
    <property type="entry name" value="bacillus anthracis domain"/>
    <property type="match status" value="1"/>
</dbReference>
<keyword evidence="1" id="KW-0812">Transmembrane</keyword>
<dbReference type="InterPro" id="IPR025436">
    <property type="entry name" value="DUF4179"/>
</dbReference>
<feature type="domain" description="DUF4179" evidence="2">
    <location>
        <begin position="242"/>
        <end position="330"/>
    </location>
</feature>
<organism evidence="3 4">
    <name type="scientific">Litchfieldia luteola</name>
    <dbReference type="NCBI Taxonomy" id="682179"/>
    <lineage>
        <taxon>Bacteria</taxon>
        <taxon>Bacillati</taxon>
        <taxon>Bacillota</taxon>
        <taxon>Bacilli</taxon>
        <taxon>Bacillales</taxon>
        <taxon>Bacillaceae</taxon>
        <taxon>Litchfieldia</taxon>
    </lineage>
</organism>
<accession>A0ABR9QJ16</accession>
<name>A0ABR9QJ16_9BACI</name>
<dbReference type="Pfam" id="PF13786">
    <property type="entry name" value="DUF4179"/>
    <property type="match status" value="1"/>
</dbReference>
<keyword evidence="4" id="KW-1185">Reference proteome</keyword>
<dbReference type="InterPro" id="IPR036388">
    <property type="entry name" value="WH-like_DNA-bd_sf"/>
</dbReference>
<comment type="caution">
    <text evidence="3">The sequence shown here is derived from an EMBL/GenBank/DDBJ whole genome shotgun (WGS) entry which is preliminary data.</text>
</comment>
<dbReference type="Gene3D" id="1.10.10.10">
    <property type="entry name" value="Winged helix-like DNA-binding domain superfamily/Winged helix DNA-binding domain"/>
    <property type="match status" value="1"/>
</dbReference>
<evidence type="ECO:0000313" key="3">
    <source>
        <dbReference type="EMBL" id="MBE4908495.1"/>
    </source>
</evidence>
<evidence type="ECO:0000259" key="2">
    <source>
        <dbReference type="Pfam" id="PF13786"/>
    </source>
</evidence>
<gene>
    <name evidence="3" type="ORF">IMZ08_10550</name>
</gene>
<dbReference type="SUPFAM" id="SSF88659">
    <property type="entry name" value="Sigma3 and sigma4 domains of RNA polymerase sigma factors"/>
    <property type="match status" value="1"/>
</dbReference>
<protein>
    <submittedName>
        <fullName evidence="3">DUF4179 domain-containing protein</fullName>
    </submittedName>
</protein>
<dbReference type="RefSeq" id="WP_193536250.1">
    <property type="nucleotide sequence ID" value="NZ_JADCLJ010000020.1"/>
</dbReference>
<feature type="transmembrane region" description="Helical" evidence="1">
    <location>
        <begin position="250"/>
        <end position="274"/>
    </location>
</feature>
<evidence type="ECO:0000313" key="4">
    <source>
        <dbReference type="Proteomes" id="UP001516662"/>
    </source>
</evidence>
<keyword evidence="1" id="KW-0472">Membrane</keyword>
<sequence length="684" mass="80068">MIKLQTNPILIESVKEKDMKSILDWFDSKRDIFYKFAWNYNKDPKVIEDLFYNSIMNIYDGNRKLKKNTNFEAWVISIFLKECWEIQKNNQEEPFVTDNVILNDLSQLESKYKDTIILSYFMDLPHDQVAHILQVPIQAVKTNLLTGIQLLSKDFGNTTQQEDCKEFQNQFFDYLNWSLVREKKIDLEIHIHTCQSCQRVLGSVQNVVLTLREVGNLEIPNGFMKHITSKVNETLTRRLLVKKKRTIKSIVLSSLLGIILVVGFFTNGFGYLYYSWLDFRQLEDEQMLGYLKSGLGEPLNLEEESNGIKVKIKTAIADEYQTLIYFEIEDTNEESNKYMINVFDGVYIENERDILDDRSFPFFNFPIEKIGQEKNENIFSGKFSLLPISQESGTIKLKLTNLLKVTEDSSSPEELIYRNYNEREVVVGDWSFDIPVTKHASVEQELNKQIEIDGVPITFKKIYFAPTTTVLEYDFERMQGQKHINEIRIQSLENEGKISKAHLYGYHYSRNGFYQSSFDSHYFEKPKEIKVQFSSILSFIEDRVTFDLNKESTSPQTIEYLGNTISINNIIDGERKRVEFIDAQVEGREYESLHFEFKTENDEPLNMNYHSSDGVLIDRNGKTYDQTEYNYFMSNTEPPRYFQTKIDVELFEQGSNEGVFPDKLQIHGYSTINYIDDVVEISLD</sequence>
<dbReference type="InterPro" id="IPR013324">
    <property type="entry name" value="RNA_pol_sigma_r3/r4-like"/>
</dbReference>
<dbReference type="EMBL" id="JADCLJ010000020">
    <property type="protein sequence ID" value="MBE4908495.1"/>
    <property type="molecule type" value="Genomic_DNA"/>
</dbReference>
<reference evidence="3 4" key="1">
    <citation type="submission" date="2020-10" db="EMBL/GenBank/DDBJ databases">
        <title>Bacillus sp. HD4P25, an endophyte from a halophyte.</title>
        <authorList>
            <person name="Sun J.-Q."/>
        </authorList>
    </citation>
    <scope>NUCLEOTIDE SEQUENCE [LARGE SCALE GENOMIC DNA]</scope>
    <source>
        <strain evidence="3 4">YIM 93174</strain>
    </source>
</reference>